<dbReference type="Proteomes" id="UP000585665">
    <property type="component" value="Unassembled WGS sequence"/>
</dbReference>
<dbReference type="Gene3D" id="3.30.2350.10">
    <property type="entry name" value="Pseudouridine synthase"/>
    <property type="match status" value="1"/>
</dbReference>
<dbReference type="InterPro" id="IPR020103">
    <property type="entry name" value="PsdUridine_synth_cat_dom_sf"/>
</dbReference>
<dbReference type="GO" id="GO:0009982">
    <property type="term" value="F:pseudouridine synthase activity"/>
    <property type="evidence" value="ECO:0007669"/>
    <property type="project" value="InterPro"/>
</dbReference>
<comment type="similarity">
    <text evidence="1">Belongs to the pseudouridine synthase RluA family.</text>
</comment>
<dbReference type="CDD" id="cd02869">
    <property type="entry name" value="PseudoU_synth_RluA_like"/>
    <property type="match status" value="1"/>
</dbReference>
<organism evidence="3 4">
    <name type="scientific">Ameyamaea chiangmaiensis</name>
    <dbReference type="NCBI Taxonomy" id="442969"/>
    <lineage>
        <taxon>Bacteria</taxon>
        <taxon>Pseudomonadati</taxon>
        <taxon>Pseudomonadota</taxon>
        <taxon>Alphaproteobacteria</taxon>
        <taxon>Acetobacterales</taxon>
        <taxon>Acetobacteraceae</taxon>
        <taxon>Ameyamaea</taxon>
    </lineage>
</organism>
<evidence type="ECO:0000259" key="2">
    <source>
        <dbReference type="Pfam" id="PF00849"/>
    </source>
</evidence>
<evidence type="ECO:0000256" key="1">
    <source>
        <dbReference type="ARBA" id="ARBA00010876"/>
    </source>
</evidence>
<keyword evidence="4" id="KW-1185">Reference proteome</keyword>
<dbReference type="EMBL" id="JABXXR010000278">
    <property type="protein sequence ID" value="NVN42115.1"/>
    <property type="molecule type" value="Genomic_DNA"/>
</dbReference>
<evidence type="ECO:0000313" key="4">
    <source>
        <dbReference type="Proteomes" id="UP000585665"/>
    </source>
</evidence>
<dbReference type="PANTHER" id="PTHR21600">
    <property type="entry name" value="MITOCHONDRIAL RNA PSEUDOURIDINE SYNTHASE"/>
    <property type="match status" value="1"/>
</dbReference>
<evidence type="ECO:0000313" key="3">
    <source>
        <dbReference type="EMBL" id="NVN42115.1"/>
    </source>
</evidence>
<dbReference type="AlphaFoldDB" id="A0A850PC55"/>
<dbReference type="GO" id="GO:0140098">
    <property type="term" value="F:catalytic activity, acting on RNA"/>
    <property type="evidence" value="ECO:0007669"/>
    <property type="project" value="UniProtKB-ARBA"/>
</dbReference>
<comment type="caution">
    <text evidence="3">The sequence shown here is derived from an EMBL/GenBank/DDBJ whole genome shotgun (WGS) entry which is preliminary data.</text>
</comment>
<feature type="domain" description="Pseudouridine synthase RsuA/RluA-like" evidence="2">
    <location>
        <begin position="16"/>
        <end position="60"/>
    </location>
</feature>
<proteinExistence type="inferred from homology"/>
<reference evidence="3 4" key="1">
    <citation type="submission" date="2020-06" db="EMBL/GenBank/DDBJ databases">
        <title>Description of novel acetic acid bacteria.</title>
        <authorList>
            <person name="Sombolestani A."/>
        </authorList>
    </citation>
    <scope>NUCLEOTIDE SEQUENCE [LARGE SCALE GENOMIC DNA]</scope>
    <source>
        <strain evidence="3 4">LMG 27010</strain>
    </source>
</reference>
<gene>
    <name evidence="3" type="ORF">HUK82_16335</name>
</gene>
<dbReference type="InterPro" id="IPR006145">
    <property type="entry name" value="PsdUridine_synth_RsuA/RluA"/>
</dbReference>
<name>A0A850PC55_9PROT</name>
<dbReference type="RefSeq" id="WP_176614928.1">
    <property type="nucleotide sequence ID" value="NZ_JABXXR010000278.1"/>
</dbReference>
<dbReference type="GO" id="GO:0003723">
    <property type="term" value="F:RNA binding"/>
    <property type="evidence" value="ECO:0007669"/>
    <property type="project" value="InterPro"/>
</dbReference>
<protein>
    <submittedName>
        <fullName evidence="3">RNA pseudouridine synthase</fullName>
    </submittedName>
</protein>
<sequence length="115" mass="12288">VDLPLRRVSTAATGWRMVADSRGDPALTAWRVLGRGGALSWLELTLRSGRTHQARVHCAAIGCPIVGDALYGNDDGQRLNLLARGLSLPVEPPVVATAEPPAHMRDSLRACGWTP</sequence>
<dbReference type="Pfam" id="PF00849">
    <property type="entry name" value="PseudoU_synth_2"/>
    <property type="match status" value="1"/>
</dbReference>
<dbReference type="GO" id="GO:0000455">
    <property type="term" value="P:enzyme-directed rRNA pseudouridine synthesis"/>
    <property type="evidence" value="ECO:0007669"/>
    <property type="project" value="TreeGrafter"/>
</dbReference>
<feature type="non-terminal residue" evidence="3">
    <location>
        <position position="1"/>
    </location>
</feature>
<dbReference type="PANTHER" id="PTHR21600:SF44">
    <property type="entry name" value="RIBOSOMAL LARGE SUBUNIT PSEUDOURIDINE SYNTHASE D"/>
    <property type="match status" value="1"/>
</dbReference>
<dbReference type="SUPFAM" id="SSF55120">
    <property type="entry name" value="Pseudouridine synthase"/>
    <property type="match status" value="1"/>
</dbReference>
<accession>A0A850PC55</accession>
<dbReference type="InterPro" id="IPR050188">
    <property type="entry name" value="RluA_PseudoU_synthase"/>
</dbReference>